<dbReference type="Gene3D" id="3.40.830.10">
    <property type="entry name" value="LigB-like"/>
    <property type="match status" value="1"/>
</dbReference>
<dbReference type="AlphaFoldDB" id="A0A7S4HWQ8"/>
<gene>
    <name evidence="2" type="ORF">OAUR00152_LOCUS4793</name>
</gene>
<sequence>MDRHIDEAEHSGEMQYPYIAKAIVDAAQGRAGGERDDTVLECRVLPIMVGALGTSAERRFGRILAPYLSRPEVFTVVSSDFCHWGRRFGYAPNGEGSPRQHNEIAEYIEWLDRQGMNQIELQRPGAFADYLRTYSNTICGRHPIGVWLHALAANREAGRETTDVRFVRYAQSGRVKNMDESSVSYASAVARISMAS</sequence>
<comment type="similarity">
    <text evidence="1">Belongs to the MEMO1 family.</text>
</comment>
<evidence type="ECO:0008006" key="3">
    <source>
        <dbReference type="Google" id="ProtNLM"/>
    </source>
</evidence>
<proteinExistence type="inferred from homology"/>
<dbReference type="PANTHER" id="PTHR11060">
    <property type="entry name" value="PROTEIN MEMO1"/>
    <property type="match status" value="1"/>
</dbReference>
<dbReference type="InterPro" id="IPR002737">
    <property type="entry name" value="MEMO1_fam"/>
</dbReference>
<evidence type="ECO:0000256" key="1">
    <source>
        <dbReference type="ARBA" id="ARBA00006315"/>
    </source>
</evidence>
<dbReference type="NCBIfam" id="TIGR04336">
    <property type="entry name" value="AmmeMemoSam_B"/>
    <property type="match status" value="1"/>
</dbReference>
<accession>A0A7S4HWQ8</accession>
<dbReference type="EMBL" id="HBKQ01007163">
    <property type="protein sequence ID" value="CAE2211738.1"/>
    <property type="molecule type" value="Transcribed_RNA"/>
</dbReference>
<dbReference type="PANTHER" id="PTHR11060:SF0">
    <property type="entry name" value="PROTEIN MEMO1"/>
    <property type="match status" value="1"/>
</dbReference>
<reference evidence="2" key="1">
    <citation type="submission" date="2021-01" db="EMBL/GenBank/DDBJ databases">
        <authorList>
            <person name="Corre E."/>
            <person name="Pelletier E."/>
            <person name="Niang G."/>
            <person name="Scheremetjew M."/>
            <person name="Finn R."/>
            <person name="Kale V."/>
            <person name="Holt S."/>
            <person name="Cochrane G."/>
            <person name="Meng A."/>
            <person name="Brown T."/>
            <person name="Cohen L."/>
        </authorList>
    </citation>
    <scope>NUCLEOTIDE SEQUENCE</scope>
    <source>
        <strain evidence="2">Isolate 1302-5</strain>
    </source>
</reference>
<dbReference type="Pfam" id="PF01875">
    <property type="entry name" value="Memo"/>
    <property type="match status" value="1"/>
</dbReference>
<organism evidence="2">
    <name type="scientific">Odontella aurita</name>
    <dbReference type="NCBI Taxonomy" id="265563"/>
    <lineage>
        <taxon>Eukaryota</taxon>
        <taxon>Sar</taxon>
        <taxon>Stramenopiles</taxon>
        <taxon>Ochrophyta</taxon>
        <taxon>Bacillariophyta</taxon>
        <taxon>Mediophyceae</taxon>
        <taxon>Biddulphiophycidae</taxon>
        <taxon>Eupodiscales</taxon>
        <taxon>Odontellaceae</taxon>
        <taxon>Odontella</taxon>
    </lineage>
</organism>
<dbReference type="CDD" id="cd07361">
    <property type="entry name" value="MEMO_like"/>
    <property type="match status" value="1"/>
</dbReference>
<evidence type="ECO:0000313" key="2">
    <source>
        <dbReference type="EMBL" id="CAE2211738.1"/>
    </source>
</evidence>
<protein>
    <recommendedName>
        <fullName evidence="3">Protein MEMO1</fullName>
    </recommendedName>
</protein>
<name>A0A7S4HWQ8_9STRA</name>